<dbReference type="EMBL" id="HACA01023697">
    <property type="protein sequence ID" value="CDW41058.1"/>
    <property type="molecule type" value="Transcribed_RNA"/>
</dbReference>
<evidence type="ECO:0000313" key="1">
    <source>
        <dbReference type="EMBL" id="CDW41058.1"/>
    </source>
</evidence>
<sequence>MYAFLLLKITVLVDGRRRKSYLAGIITLHFQIYSLGLRSKVSKKLSTLLLNVLRVL</sequence>
<accession>A0A0K2US23</accession>
<reference evidence="1" key="1">
    <citation type="submission" date="2014-05" db="EMBL/GenBank/DDBJ databases">
        <authorList>
            <person name="Chronopoulou M."/>
        </authorList>
    </citation>
    <scope>NUCLEOTIDE SEQUENCE</scope>
    <source>
        <tissue evidence="1">Whole organism</tissue>
    </source>
</reference>
<name>A0A0K2US23_LEPSM</name>
<protein>
    <submittedName>
        <fullName evidence="1">Uncharacterized protein</fullName>
    </submittedName>
</protein>
<proteinExistence type="predicted"/>
<organism evidence="1">
    <name type="scientific">Lepeophtheirus salmonis</name>
    <name type="common">Salmon louse</name>
    <name type="synonym">Caligus salmonis</name>
    <dbReference type="NCBI Taxonomy" id="72036"/>
    <lineage>
        <taxon>Eukaryota</taxon>
        <taxon>Metazoa</taxon>
        <taxon>Ecdysozoa</taxon>
        <taxon>Arthropoda</taxon>
        <taxon>Crustacea</taxon>
        <taxon>Multicrustacea</taxon>
        <taxon>Hexanauplia</taxon>
        <taxon>Copepoda</taxon>
        <taxon>Siphonostomatoida</taxon>
        <taxon>Caligidae</taxon>
        <taxon>Lepeophtheirus</taxon>
    </lineage>
</organism>
<dbReference type="AlphaFoldDB" id="A0A0K2US23"/>